<dbReference type="InterPro" id="IPR011054">
    <property type="entry name" value="Rudment_hybrid_motif"/>
</dbReference>
<dbReference type="Gene3D" id="2.40.50.100">
    <property type="match status" value="1"/>
</dbReference>
<evidence type="ECO:0000256" key="6">
    <source>
        <dbReference type="ARBA" id="ARBA00023267"/>
    </source>
</evidence>
<dbReference type="PROSITE" id="PS50975">
    <property type="entry name" value="ATP_GRASP"/>
    <property type="match status" value="1"/>
</dbReference>
<evidence type="ECO:0000256" key="8">
    <source>
        <dbReference type="SAM" id="MobiDB-lite"/>
    </source>
</evidence>
<comment type="caution">
    <text evidence="12">The sequence shown here is derived from an EMBL/GenBank/DDBJ whole genome shotgun (WGS) entry which is preliminary data.</text>
</comment>
<dbReference type="InterPro" id="IPR000089">
    <property type="entry name" value="Biotin_lipoyl"/>
</dbReference>
<dbReference type="InterPro" id="IPR011761">
    <property type="entry name" value="ATP-grasp"/>
</dbReference>
<dbReference type="Proteomes" id="UP001589568">
    <property type="component" value="Unassembled WGS sequence"/>
</dbReference>
<organism evidence="12 13">
    <name type="scientific">Nonomuraea salmonea</name>
    <dbReference type="NCBI Taxonomy" id="46181"/>
    <lineage>
        <taxon>Bacteria</taxon>
        <taxon>Bacillati</taxon>
        <taxon>Actinomycetota</taxon>
        <taxon>Actinomycetes</taxon>
        <taxon>Streptosporangiales</taxon>
        <taxon>Streptosporangiaceae</taxon>
        <taxon>Nonomuraea</taxon>
    </lineage>
</organism>
<keyword evidence="13" id="KW-1185">Reference proteome</keyword>
<feature type="domain" description="Lipoyl-binding" evidence="9">
    <location>
        <begin position="501"/>
        <end position="580"/>
    </location>
</feature>
<dbReference type="CDD" id="cd06850">
    <property type="entry name" value="biotinyl_domain"/>
    <property type="match status" value="1"/>
</dbReference>
<keyword evidence="6" id="KW-0092">Biotin</keyword>
<dbReference type="Pfam" id="PF02786">
    <property type="entry name" value="CPSase_L_D2"/>
    <property type="match status" value="1"/>
</dbReference>
<accession>A0ABV5NEU5</accession>
<dbReference type="SUPFAM" id="SSF51246">
    <property type="entry name" value="Rudiment single hybrid motif"/>
    <property type="match status" value="1"/>
</dbReference>
<dbReference type="InterPro" id="IPR050856">
    <property type="entry name" value="Biotin_carboxylase_complex"/>
</dbReference>
<dbReference type="SUPFAM" id="SSF52440">
    <property type="entry name" value="PreATP-grasp domain"/>
    <property type="match status" value="1"/>
</dbReference>
<dbReference type="InterPro" id="IPR005481">
    <property type="entry name" value="BC-like_N"/>
</dbReference>
<comment type="cofactor">
    <cofactor evidence="1">
        <name>biotin</name>
        <dbReference type="ChEBI" id="CHEBI:57586"/>
    </cofactor>
</comment>
<evidence type="ECO:0000259" key="10">
    <source>
        <dbReference type="PROSITE" id="PS50975"/>
    </source>
</evidence>
<dbReference type="EMBL" id="JBHMCF010000003">
    <property type="protein sequence ID" value="MFB9468808.1"/>
    <property type="molecule type" value="Genomic_DNA"/>
</dbReference>
<proteinExistence type="predicted"/>
<dbReference type="PROSITE" id="PS50979">
    <property type="entry name" value="BC"/>
    <property type="match status" value="1"/>
</dbReference>
<dbReference type="PROSITE" id="PS50968">
    <property type="entry name" value="BIOTINYL_LIPOYL"/>
    <property type="match status" value="1"/>
</dbReference>
<keyword evidence="4 7" id="KW-0547">Nucleotide-binding</keyword>
<evidence type="ECO:0000256" key="7">
    <source>
        <dbReference type="PROSITE-ProRule" id="PRU00409"/>
    </source>
</evidence>
<dbReference type="InterPro" id="IPR016185">
    <property type="entry name" value="PreATP-grasp_dom_sf"/>
</dbReference>
<dbReference type="InterPro" id="IPR011053">
    <property type="entry name" value="Single_hybrid_motif"/>
</dbReference>
<feature type="region of interest" description="Disordered" evidence="8">
    <location>
        <begin position="486"/>
        <end position="514"/>
    </location>
</feature>
<dbReference type="InterPro" id="IPR001882">
    <property type="entry name" value="Biotin_BS"/>
</dbReference>
<dbReference type="PANTHER" id="PTHR18866">
    <property type="entry name" value="CARBOXYLASE:PYRUVATE/ACETYL-COA/PROPIONYL-COA CARBOXYLASE"/>
    <property type="match status" value="1"/>
</dbReference>
<evidence type="ECO:0000259" key="11">
    <source>
        <dbReference type="PROSITE" id="PS50979"/>
    </source>
</evidence>
<dbReference type="PROSITE" id="PS00867">
    <property type="entry name" value="CPSASE_2"/>
    <property type="match status" value="1"/>
</dbReference>
<dbReference type="SMART" id="SM00878">
    <property type="entry name" value="Biotin_carb_C"/>
    <property type="match status" value="1"/>
</dbReference>
<name>A0ABV5NEU5_9ACTN</name>
<evidence type="ECO:0000256" key="3">
    <source>
        <dbReference type="ARBA" id="ARBA00022598"/>
    </source>
</evidence>
<dbReference type="PROSITE" id="PS00188">
    <property type="entry name" value="BIOTIN"/>
    <property type="match status" value="1"/>
</dbReference>
<reference evidence="12 13" key="1">
    <citation type="submission" date="2024-09" db="EMBL/GenBank/DDBJ databases">
        <authorList>
            <person name="Sun Q."/>
            <person name="Mori K."/>
        </authorList>
    </citation>
    <scope>NUCLEOTIDE SEQUENCE [LARGE SCALE GENOMIC DNA]</scope>
    <source>
        <strain evidence="12 13">JCM 3324</strain>
    </source>
</reference>
<gene>
    <name evidence="12" type="ORF">ACFFR3_04780</name>
</gene>
<dbReference type="Pfam" id="PF02785">
    <property type="entry name" value="Biotin_carb_C"/>
    <property type="match status" value="1"/>
</dbReference>
<keyword evidence="5 7" id="KW-0067">ATP-binding</keyword>
<dbReference type="PANTHER" id="PTHR18866:SF33">
    <property type="entry name" value="METHYLCROTONOYL-COA CARBOXYLASE SUBUNIT ALPHA, MITOCHONDRIAL-RELATED"/>
    <property type="match status" value="1"/>
</dbReference>
<dbReference type="RefSeq" id="WP_379482648.1">
    <property type="nucleotide sequence ID" value="NZ_JBHMCF010000003.1"/>
</dbReference>
<evidence type="ECO:0000313" key="13">
    <source>
        <dbReference type="Proteomes" id="UP001589568"/>
    </source>
</evidence>
<evidence type="ECO:0000256" key="2">
    <source>
        <dbReference type="ARBA" id="ARBA00013263"/>
    </source>
</evidence>
<dbReference type="InterPro" id="IPR005482">
    <property type="entry name" value="Biotin_COase_C"/>
</dbReference>
<evidence type="ECO:0000256" key="4">
    <source>
        <dbReference type="ARBA" id="ARBA00022741"/>
    </source>
</evidence>
<evidence type="ECO:0000259" key="9">
    <source>
        <dbReference type="PROSITE" id="PS50968"/>
    </source>
</evidence>
<dbReference type="Pfam" id="PF00289">
    <property type="entry name" value="Biotin_carb_N"/>
    <property type="match status" value="1"/>
</dbReference>
<evidence type="ECO:0000256" key="5">
    <source>
        <dbReference type="ARBA" id="ARBA00022840"/>
    </source>
</evidence>
<evidence type="ECO:0000256" key="1">
    <source>
        <dbReference type="ARBA" id="ARBA00001953"/>
    </source>
</evidence>
<dbReference type="Gene3D" id="3.30.470.20">
    <property type="entry name" value="ATP-grasp fold, B domain"/>
    <property type="match status" value="1"/>
</dbReference>
<feature type="domain" description="ATP-grasp" evidence="10">
    <location>
        <begin position="119"/>
        <end position="316"/>
    </location>
</feature>
<dbReference type="Pfam" id="PF00364">
    <property type="entry name" value="Biotin_lipoyl"/>
    <property type="match status" value="1"/>
</dbReference>
<feature type="domain" description="Biotin carboxylation" evidence="11">
    <location>
        <begin position="1"/>
        <end position="443"/>
    </location>
</feature>
<dbReference type="InterPro" id="IPR005479">
    <property type="entry name" value="CPAse_ATP-bd"/>
</dbReference>
<protein>
    <recommendedName>
        <fullName evidence="2">biotin carboxylase</fullName>
        <ecNumber evidence="2">6.3.4.14</ecNumber>
    </recommendedName>
</protein>
<dbReference type="SUPFAM" id="SSF56059">
    <property type="entry name" value="Glutathione synthetase ATP-binding domain-like"/>
    <property type="match status" value="1"/>
</dbReference>
<dbReference type="InterPro" id="IPR011764">
    <property type="entry name" value="Biotin_carboxylation_dom"/>
</dbReference>
<dbReference type="EC" id="6.3.4.14" evidence="2"/>
<keyword evidence="3" id="KW-0436">Ligase</keyword>
<evidence type="ECO:0000313" key="12">
    <source>
        <dbReference type="EMBL" id="MFB9468808.1"/>
    </source>
</evidence>
<dbReference type="SUPFAM" id="SSF51230">
    <property type="entry name" value="Single hybrid motif"/>
    <property type="match status" value="1"/>
</dbReference>
<sequence>MRKVLIANRGEIAVRVARACEDAGITSVAVYADQDLDALHAKVADEAYALHGQTPAETYLDVDKLLGIARRSGADAVHPGYGFLSENAAFAQAVIDAGLVWIGPPPAAIAALGDKVQARHIAQKVGAPLVAGTKDPVSGAAEVVAFAEEHGLPIAIKAAYGGGGRGIKVARRLEEVAELYESAVREAVAAFGRGECFVERYLDRPRHVETQCLADAHGDVVVVSTRDCSLQRRHQKLVEEAPAPFLTAEQVEVLYASSKAILKEAGYVGAGTCEFLVGQDGTISFLEVNTRLQVEHPVSEEVAGIDLVREMFRIADGEPLGYDDPALRGHAIEFRINAEDAGRNFLPAPGTMTTLRAPSGPGVRLDSGYEAGMTVPGTFDSLVAKLIVTGRTRQEALERSRRALAEFEITGMPTVLPFHRAVVTDPAFVSEPFSVHTRWIETEWDNPVAPYDGDVAAGEEPARETVTVEVGGKRLEVVLPAGLGAPAPAQAARGKAPRRAGGGSNKPAAGGDALVSPMQGTIVKVVAGDGDTVNEGDTVVVLEAMKMEQPLTAHKSGTVTGLTAAVGQTVTSGATICEIKDS</sequence>